<accession>A0A1I2A2S4</accession>
<gene>
    <name evidence="2" type="ORF">SAMN04515678_10972</name>
</gene>
<organism evidence="2 3">
    <name type="scientific">Roseivivax sediminis</name>
    <dbReference type="NCBI Taxonomy" id="936889"/>
    <lineage>
        <taxon>Bacteria</taxon>
        <taxon>Pseudomonadati</taxon>
        <taxon>Pseudomonadota</taxon>
        <taxon>Alphaproteobacteria</taxon>
        <taxon>Rhodobacterales</taxon>
        <taxon>Roseobacteraceae</taxon>
        <taxon>Roseivivax</taxon>
    </lineage>
</organism>
<evidence type="ECO:0000259" key="1">
    <source>
        <dbReference type="Pfam" id="PF03886"/>
    </source>
</evidence>
<sequence length="187" mass="19408">MDMNWTTPLGALALTVLAACGGGDIRYATPPSAPEARVGSAYATLEVVEVQLPTYAASEDIFVADAGGALTALGPLWADDPARAMTLQLARDLSAITGAQVAPEPWPFRDYAAAKLDVRLEDMLATAAGTFRLSGQFFVAPDDGGRDRSGRFAIEVPLAEDADAASIAAARSAAVSQLAEDIARRGL</sequence>
<evidence type="ECO:0000313" key="3">
    <source>
        <dbReference type="Proteomes" id="UP000325289"/>
    </source>
</evidence>
<proteinExistence type="predicted"/>
<dbReference type="Proteomes" id="UP000325289">
    <property type="component" value="Unassembled WGS sequence"/>
</dbReference>
<dbReference type="InterPro" id="IPR005586">
    <property type="entry name" value="ABC_trans_aux"/>
</dbReference>
<protein>
    <recommendedName>
        <fullName evidence="1">ABC-type transport auxiliary lipoprotein component domain-containing protein</fullName>
    </recommendedName>
</protein>
<evidence type="ECO:0000313" key="2">
    <source>
        <dbReference type="EMBL" id="SFE38335.1"/>
    </source>
</evidence>
<dbReference type="Gene3D" id="3.40.50.10610">
    <property type="entry name" value="ABC-type transport auxiliary lipoprotein component"/>
    <property type="match status" value="1"/>
</dbReference>
<dbReference type="EMBL" id="FOMS01000009">
    <property type="protein sequence ID" value="SFE38335.1"/>
    <property type="molecule type" value="Genomic_DNA"/>
</dbReference>
<name>A0A1I2A2S4_9RHOB</name>
<feature type="domain" description="ABC-type transport auxiliary lipoprotein component" evidence="1">
    <location>
        <begin position="31"/>
        <end position="183"/>
    </location>
</feature>
<dbReference type="AlphaFoldDB" id="A0A1I2A2S4"/>
<dbReference type="Pfam" id="PF03886">
    <property type="entry name" value="ABC_trans_aux"/>
    <property type="match status" value="1"/>
</dbReference>
<reference evidence="2 3" key="1">
    <citation type="submission" date="2016-10" db="EMBL/GenBank/DDBJ databases">
        <authorList>
            <person name="Varghese N."/>
            <person name="Submissions S."/>
        </authorList>
    </citation>
    <scope>NUCLEOTIDE SEQUENCE [LARGE SCALE GENOMIC DNA]</scope>
    <source>
        <strain evidence="3">YIM D21,KCTC 23444,ACCC 10710</strain>
    </source>
</reference>
<dbReference type="SUPFAM" id="SSF159594">
    <property type="entry name" value="XCC0632-like"/>
    <property type="match status" value="1"/>
</dbReference>
<keyword evidence="3" id="KW-1185">Reference proteome</keyword>